<name>A0AAN9BRW9_9CAEN</name>
<dbReference type="Proteomes" id="UP001374579">
    <property type="component" value="Unassembled WGS sequence"/>
</dbReference>
<evidence type="ECO:0000256" key="1">
    <source>
        <dbReference type="SAM" id="MobiDB-lite"/>
    </source>
</evidence>
<evidence type="ECO:0000313" key="3">
    <source>
        <dbReference type="Proteomes" id="UP001374579"/>
    </source>
</evidence>
<sequence>MVSLSDGHNFAKENEGLRTRRPCSEKEDSSFSLRSPLTRNPKEWEKPSPQNQRTRSGNRQRENFRPRNADERKPTLAQ</sequence>
<feature type="compositionally biased region" description="Basic and acidic residues" evidence="1">
    <location>
        <begin position="9"/>
        <end position="29"/>
    </location>
</feature>
<keyword evidence="3" id="KW-1185">Reference proteome</keyword>
<dbReference type="EMBL" id="JBAMIC010000003">
    <property type="protein sequence ID" value="KAK7110249.1"/>
    <property type="molecule type" value="Genomic_DNA"/>
</dbReference>
<reference evidence="2 3" key="1">
    <citation type="submission" date="2024-02" db="EMBL/GenBank/DDBJ databases">
        <title>Chromosome-scale genome assembly of the rough periwinkle Littorina saxatilis.</title>
        <authorList>
            <person name="De Jode A."/>
            <person name="Faria R."/>
            <person name="Formenti G."/>
            <person name="Sims Y."/>
            <person name="Smith T.P."/>
            <person name="Tracey A."/>
            <person name="Wood J.M.D."/>
            <person name="Zagrodzka Z.B."/>
            <person name="Johannesson K."/>
            <person name="Butlin R.K."/>
            <person name="Leder E.H."/>
        </authorList>
    </citation>
    <scope>NUCLEOTIDE SEQUENCE [LARGE SCALE GENOMIC DNA]</scope>
    <source>
        <strain evidence="2">Snail1</strain>
        <tissue evidence="2">Muscle</tissue>
    </source>
</reference>
<comment type="caution">
    <text evidence="2">The sequence shown here is derived from an EMBL/GenBank/DDBJ whole genome shotgun (WGS) entry which is preliminary data.</text>
</comment>
<accession>A0AAN9BRW9</accession>
<feature type="region of interest" description="Disordered" evidence="1">
    <location>
        <begin position="1"/>
        <end position="78"/>
    </location>
</feature>
<evidence type="ECO:0000313" key="2">
    <source>
        <dbReference type="EMBL" id="KAK7110249.1"/>
    </source>
</evidence>
<feature type="compositionally biased region" description="Polar residues" evidence="1">
    <location>
        <begin position="48"/>
        <end position="57"/>
    </location>
</feature>
<proteinExistence type="predicted"/>
<protein>
    <submittedName>
        <fullName evidence="2">Uncharacterized protein</fullName>
    </submittedName>
</protein>
<gene>
    <name evidence="2" type="ORF">V1264_014158</name>
</gene>
<dbReference type="AlphaFoldDB" id="A0AAN9BRW9"/>
<organism evidence="2 3">
    <name type="scientific">Littorina saxatilis</name>
    <dbReference type="NCBI Taxonomy" id="31220"/>
    <lineage>
        <taxon>Eukaryota</taxon>
        <taxon>Metazoa</taxon>
        <taxon>Spiralia</taxon>
        <taxon>Lophotrochozoa</taxon>
        <taxon>Mollusca</taxon>
        <taxon>Gastropoda</taxon>
        <taxon>Caenogastropoda</taxon>
        <taxon>Littorinimorpha</taxon>
        <taxon>Littorinoidea</taxon>
        <taxon>Littorinidae</taxon>
        <taxon>Littorina</taxon>
    </lineage>
</organism>
<feature type="compositionally biased region" description="Basic and acidic residues" evidence="1">
    <location>
        <begin position="59"/>
        <end position="78"/>
    </location>
</feature>